<dbReference type="Proteomes" id="UP000191672">
    <property type="component" value="Unassembled WGS sequence"/>
</dbReference>
<dbReference type="AlphaFoldDB" id="A0A1V6QL95"/>
<dbReference type="EMBL" id="MDYN01000002">
    <property type="protein sequence ID" value="OQD89999.1"/>
    <property type="molecule type" value="Genomic_DNA"/>
</dbReference>
<comment type="caution">
    <text evidence="1">The sequence shown here is derived from an EMBL/GenBank/DDBJ whole genome shotgun (WGS) entry which is preliminary data.</text>
</comment>
<evidence type="ECO:0000313" key="2">
    <source>
        <dbReference type="Proteomes" id="UP000191672"/>
    </source>
</evidence>
<proteinExistence type="predicted"/>
<reference evidence="2" key="1">
    <citation type="journal article" date="2017" name="Nat. Microbiol.">
        <title>Global analysis of biosynthetic gene clusters reveals vast potential of secondary metabolite production in Penicillium species.</title>
        <authorList>
            <person name="Nielsen J.C."/>
            <person name="Grijseels S."/>
            <person name="Prigent S."/>
            <person name="Ji B."/>
            <person name="Dainat J."/>
            <person name="Nielsen K.F."/>
            <person name="Frisvad J.C."/>
            <person name="Workman M."/>
            <person name="Nielsen J."/>
        </authorList>
    </citation>
    <scope>NUCLEOTIDE SEQUENCE [LARGE SCALE GENOMIC DNA]</scope>
    <source>
        <strain evidence="2">IBT 31811</strain>
    </source>
</reference>
<evidence type="ECO:0000313" key="1">
    <source>
        <dbReference type="EMBL" id="OQD89999.1"/>
    </source>
</evidence>
<protein>
    <submittedName>
        <fullName evidence="1">Uncharacterized protein</fullName>
    </submittedName>
</protein>
<organism evidence="1 2">
    <name type="scientific">Penicillium antarcticum</name>
    <dbReference type="NCBI Taxonomy" id="416450"/>
    <lineage>
        <taxon>Eukaryota</taxon>
        <taxon>Fungi</taxon>
        <taxon>Dikarya</taxon>
        <taxon>Ascomycota</taxon>
        <taxon>Pezizomycotina</taxon>
        <taxon>Eurotiomycetes</taxon>
        <taxon>Eurotiomycetidae</taxon>
        <taxon>Eurotiales</taxon>
        <taxon>Aspergillaceae</taxon>
        <taxon>Penicillium</taxon>
    </lineage>
</organism>
<name>A0A1V6QL95_9EURO</name>
<sequence>MFSASKDGSKTDILIQSAMIQGALVCYESLAPQGIRKLPQGDGNIRHSSDNTFTT</sequence>
<accession>A0A1V6QL95</accession>
<keyword evidence="2" id="KW-1185">Reference proteome</keyword>
<gene>
    <name evidence="1" type="ORF">PENANT_c002G05146</name>
</gene>